<feature type="transmembrane region" description="Helical" evidence="1">
    <location>
        <begin position="192"/>
        <end position="215"/>
    </location>
</feature>
<accession>A0ABR8NN24</accession>
<reference evidence="2 3" key="1">
    <citation type="submission" date="2020-09" db="EMBL/GenBank/DDBJ databases">
        <title>Isolation and identification of active actinomycetes.</title>
        <authorList>
            <person name="Li X."/>
        </authorList>
    </citation>
    <scope>NUCLEOTIDE SEQUENCE [LARGE SCALE GENOMIC DNA]</scope>
    <source>
        <strain evidence="2 3">NEAU-LLC</strain>
    </source>
</reference>
<name>A0ABR8NN24_9MICO</name>
<protein>
    <recommendedName>
        <fullName evidence="4">DUF998 domain-containing protein</fullName>
    </recommendedName>
</protein>
<feature type="transmembrane region" description="Helical" evidence="1">
    <location>
        <begin position="83"/>
        <end position="100"/>
    </location>
</feature>
<gene>
    <name evidence="2" type="ORF">IF188_04235</name>
</gene>
<dbReference type="RefSeq" id="WP_191170543.1">
    <property type="nucleotide sequence ID" value="NZ_JACXZS010000002.1"/>
</dbReference>
<proteinExistence type="predicted"/>
<dbReference type="Proteomes" id="UP000598426">
    <property type="component" value="Unassembled WGS sequence"/>
</dbReference>
<evidence type="ECO:0000256" key="1">
    <source>
        <dbReference type="SAM" id="Phobius"/>
    </source>
</evidence>
<feature type="transmembrane region" description="Helical" evidence="1">
    <location>
        <begin position="7"/>
        <end position="29"/>
    </location>
</feature>
<comment type="caution">
    <text evidence="2">The sequence shown here is derived from an EMBL/GenBank/DDBJ whole genome shotgun (WGS) entry which is preliminary data.</text>
</comment>
<evidence type="ECO:0000313" key="2">
    <source>
        <dbReference type="EMBL" id="MBD3940911.1"/>
    </source>
</evidence>
<organism evidence="2 3">
    <name type="scientific">Microbacterium helvum</name>
    <dbReference type="NCBI Taxonomy" id="2773713"/>
    <lineage>
        <taxon>Bacteria</taxon>
        <taxon>Bacillati</taxon>
        <taxon>Actinomycetota</taxon>
        <taxon>Actinomycetes</taxon>
        <taxon>Micrococcales</taxon>
        <taxon>Microbacteriaceae</taxon>
        <taxon>Microbacterium</taxon>
    </lineage>
</organism>
<evidence type="ECO:0000313" key="3">
    <source>
        <dbReference type="Proteomes" id="UP000598426"/>
    </source>
</evidence>
<feature type="transmembrane region" description="Helical" evidence="1">
    <location>
        <begin position="49"/>
        <end position="71"/>
    </location>
</feature>
<dbReference type="EMBL" id="JACXZS010000002">
    <property type="protein sequence ID" value="MBD3940911.1"/>
    <property type="molecule type" value="Genomic_DNA"/>
</dbReference>
<keyword evidence="1" id="KW-0812">Transmembrane</keyword>
<sequence>MTRTTRRWIGAAAVVGGFLPLIEIPLYFATPACDVNVCGPETGALMPDWLILTRTVFSFVALISLLVFMSGVRHLVARTDSRYEWFGTVAGTVGAAWTIVDLVAKGLEGSTAIRESEWIDPTRIVPTYLLYGSITHLLLMVFGIAFGYVVLRTGMLRRWVAWTAFGVAVLQLLLVPSMFFGFNSYDFYAANGWGSVATFNGLTVLWLAFVGIAILRNKQLDES</sequence>
<feature type="transmembrane region" description="Helical" evidence="1">
    <location>
        <begin position="128"/>
        <end position="150"/>
    </location>
</feature>
<keyword evidence="1" id="KW-1133">Transmembrane helix</keyword>
<keyword evidence="3" id="KW-1185">Reference proteome</keyword>
<feature type="transmembrane region" description="Helical" evidence="1">
    <location>
        <begin position="159"/>
        <end position="180"/>
    </location>
</feature>
<keyword evidence="1" id="KW-0472">Membrane</keyword>
<evidence type="ECO:0008006" key="4">
    <source>
        <dbReference type="Google" id="ProtNLM"/>
    </source>
</evidence>